<reference evidence="2 3" key="1">
    <citation type="submission" date="2016-10" db="EMBL/GenBank/DDBJ databases">
        <authorList>
            <person name="de Groot N.N."/>
        </authorList>
    </citation>
    <scope>NUCLEOTIDE SEQUENCE [LARGE SCALE GENOMIC DNA]</scope>
    <source>
        <strain evidence="2 3">DSM 25294</strain>
    </source>
</reference>
<accession>A0A1G9FTD1</accession>
<evidence type="ECO:0000256" key="1">
    <source>
        <dbReference type="ARBA" id="ARBA00022679"/>
    </source>
</evidence>
<keyword evidence="1 2" id="KW-0808">Transferase</keyword>
<name>A0A1G9FTD1_9RHOB</name>
<dbReference type="PANTHER" id="PTHR10605:SF56">
    <property type="entry name" value="BIFUNCTIONAL HEPARAN SULFATE N-DEACETYLASE_N-SULFOTRANSFERASE"/>
    <property type="match status" value="1"/>
</dbReference>
<dbReference type="STRING" id="571298.SAMN04488026_105917"/>
<evidence type="ECO:0000313" key="3">
    <source>
        <dbReference type="Proteomes" id="UP000199382"/>
    </source>
</evidence>
<gene>
    <name evidence="2" type="ORF">SAMN04488026_105917</name>
</gene>
<dbReference type="Gene3D" id="3.40.50.300">
    <property type="entry name" value="P-loop containing nucleotide triphosphate hydrolases"/>
    <property type="match status" value="1"/>
</dbReference>
<dbReference type="AlphaFoldDB" id="A0A1G9FTD1"/>
<protein>
    <submittedName>
        <fullName evidence="2">Sulfotransferase domain-containing protein</fullName>
    </submittedName>
</protein>
<dbReference type="SUPFAM" id="SSF52540">
    <property type="entry name" value="P-loop containing nucleoside triphosphate hydrolases"/>
    <property type="match status" value="1"/>
</dbReference>
<dbReference type="InterPro" id="IPR027417">
    <property type="entry name" value="P-loop_NTPase"/>
</dbReference>
<dbReference type="PANTHER" id="PTHR10605">
    <property type="entry name" value="HEPARAN SULFATE SULFOTRANSFERASE"/>
    <property type="match status" value="1"/>
</dbReference>
<organism evidence="2 3">
    <name type="scientific">Aliiruegeria lutimaris</name>
    <dbReference type="NCBI Taxonomy" id="571298"/>
    <lineage>
        <taxon>Bacteria</taxon>
        <taxon>Pseudomonadati</taxon>
        <taxon>Pseudomonadota</taxon>
        <taxon>Alphaproteobacteria</taxon>
        <taxon>Rhodobacterales</taxon>
        <taxon>Roseobacteraceae</taxon>
        <taxon>Aliiruegeria</taxon>
    </lineage>
</organism>
<evidence type="ECO:0000313" key="2">
    <source>
        <dbReference type="EMBL" id="SDK91654.1"/>
    </source>
</evidence>
<dbReference type="Proteomes" id="UP000199382">
    <property type="component" value="Unassembled WGS sequence"/>
</dbReference>
<dbReference type="InterPro" id="IPR037359">
    <property type="entry name" value="NST/OST"/>
</dbReference>
<dbReference type="Pfam" id="PF13469">
    <property type="entry name" value="Sulfotransfer_3"/>
    <property type="match status" value="1"/>
</dbReference>
<proteinExistence type="predicted"/>
<sequence>MQPETKVDFLIIGATKCATTWLQLSLSANPDVFMPAPELHYFSREYHRGSAWFQEQFSGADNASFVGEKSNSYLTDPEAAERIARDLPDVKLITQLRDPVQRTYSEYCMLFRRGEVTRDIRQYLDPANATAGDRFLDQSRYAHHLQKYRNLFGDHRILVLDFDRIRDAPEAQAQRVAEYIGLGGDLAPPVKDRVKDKTLPVVPLGIRRVLAPVRRVLDPVRDTWPVQQLRNAIARPVNYPPLPADLEAEMAEYFRTDLEALRRFAPHVGKRWPACRSL</sequence>
<keyword evidence="3" id="KW-1185">Reference proteome</keyword>
<dbReference type="GO" id="GO:0008146">
    <property type="term" value="F:sulfotransferase activity"/>
    <property type="evidence" value="ECO:0007669"/>
    <property type="project" value="InterPro"/>
</dbReference>
<dbReference type="EMBL" id="FNEK01000059">
    <property type="protein sequence ID" value="SDK91654.1"/>
    <property type="molecule type" value="Genomic_DNA"/>
</dbReference>